<keyword evidence="4" id="KW-1185">Reference proteome</keyword>
<dbReference type="CDD" id="cd01310">
    <property type="entry name" value="TatD_DNAse"/>
    <property type="match status" value="1"/>
</dbReference>
<organism evidence="3 4">
    <name type="scientific">Aneurinibacillus soli</name>
    <dbReference type="NCBI Taxonomy" id="1500254"/>
    <lineage>
        <taxon>Bacteria</taxon>
        <taxon>Bacillati</taxon>
        <taxon>Bacillota</taxon>
        <taxon>Bacilli</taxon>
        <taxon>Bacillales</taxon>
        <taxon>Paenibacillaceae</taxon>
        <taxon>Aneurinibacillus group</taxon>
        <taxon>Aneurinibacillus</taxon>
    </lineage>
</organism>
<name>A0A0U5AZ38_9BACL</name>
<dbReference type="InterPro" id="IPR032466">
    <property type="entry name" value="Metal_Hydrolase"/>
</dbReference>
<dbReference type="FunFam" id="3.20.20.140:FF:000005">
    <property type="entry name" value="TatD family hydrolase"/>
    <property type="match status" value="1"/>
</dbReference>
<dbReference type="SUPFAM" id="SSF51556">
    <property type="entry name" value="Metallo-dependent hydrolases"/>
    <property type="match status" value="1"/>
</dbReference>
<dbReference type="Pfam" id="PF01026">
    <property type="entry name" value="TatD_DNase"/>
    <property type="match status" value="1"/>
</dbReference>
<dbReference type="EC" id="3.1.21.-" evidence="3"/>
<protein>
    <submittedName>
        <fullName evidence="3">Putative deoxyribonuclease YcfH</fullName>
        <ecNumber evidence="3">3.1.21.-</ecNumber>
    </submittedName>
</protein>
<dbReference type="NCBIfam" id="TIGR00010">
    <property type="entry name" value="YchF/TatD family DNA exonuclease"/>
    <property type="match status" value="1"/>
</dbReference>
<evidence type="ECO:0000313" key="4">
    <source>
        <dbReference type="Proteomes" id="UP000217696"/>
    </source>
</evidence>
<dbReference type="KEGG" id="asoc:CB4_00312"/>
<evidence type="ECO:0000256" key="1">
    <source>
        <dbReference type="ARBA" id="ARBA00022723"/>
    </source>
</evidence>
<dbReference type="EMBL" id="AP017312">
    <property type="protein sequence ID" value="BAU26207.1"/>
    <property type="molecule type" value="Genomic_DNA"/>
</dbReference>
<dbReference type="AlphaFoldDB" id="A0A0U5AZ38"/>
<evidence type="ECO:0000256" key="2">
    <source>
        <dbReference type="ARBA" id="ARBA00022801"/>
    </source>
</evidence>
<dbReference type="InterPro" id="IPR001130">
    <property type="entry name" value="TatD-like"/>
</dbReference>
<dbReference type="PANTHER" id="PTHR46124:SF2">
    <property type="entry name" value="D-AMINOACYL-TRNA DEACYLASE"/>
    <property type="match status" value="1"/>
</dbReference>
<dbReference type="InterPro" id="IPR015991">
    <property type="entry name" value="TatD/YcfH-like"/>
</dbReference>
<dbReference type="PROSITE" id="PS01137">
    <property type="entry name" value="TATD_1"/>
    <property type="match status" value="1"/>
</dbReference>
<dbReference type="RefSeq" id="WP_096463274.1">
    <property type="nucleotide sequence ID" value="NZ_AP017312.1"/>
</dbReference>
<keyword evidence="2 3" id="KW-0378">Hydrolase</keyword>
<accession>A0A0U5AZ38</accession>
<keyword evidence="1" id="KW-0479">Metal-binding</keyword>
<evidence type="ECO:0000313" key="3">
    <source>
        <dbReference type="EMBL" id="BAU26207.1"/>
    </source>
</evidence>
<dbReference type="GO" id="GO:0004536">
    <property type="term" value="F:DNA nuclease activity"/>
    <property type="evidence" value="ECO:0007669"/>
    <property type="project" value="InterPro"/>
</dbReference>
<dbReference type="PROSITE" id="PS01091">
    <property type="entry name" value="TATD_3"/>
    <property type="match status" value="1"/>
</dbReference>
<reference evidence="3 4" key="1">
    <citation type="submission" date="2015-12" db="EMBL/GenBank/DDBJ databases">
        <title>Genome sequence of Aneurinibacillus soli.</title>
        <authorList>
            <person name="Lee J.S."/>
            <person name="Lee K.C."/>
            <person name="Kim K.K."/>
            <person name="Lee B.W."/>
        </authorList>
    </citation>
    <scope>NUCLEOTIDE SEQUENCE [LARGE SCALE GENOMIC DNA]</scope>
    <source>
        <strain evidence="3 4">CB4</strain>
    </source>
</reference>
<dbReference type="GO" id="GO:0046872">
    <property type="term" value="F:metal ion binding"/>
    <property type="evidence" value="ECO:0007669"/>
    <property type="project" value="UniProtKB-KW"/>
</dbReference>
<gene>
    <name evidence="3" type="primary">ycfH</name>
    <name evidence="3" type="ORF">CB4_00312</name>
</gene>
<dbReference type="PANTHER" id="PTHR46124">
    <property type="entry name" value="D-AMINOACYL-TRNA DEACYLASE"/>
    <property type="match status" value="1"/>
</dbReference>
<dbReference type="InterPro" id="IPR018228">
    <property type="entry name" value="DNase_TatD-rel_CS"/>
</dbReference>
<dbReference type="PIRSF" id="PIRSF005902">
    <property type="entry name" value="DNase_TatD"/>
    <property type="match status" value="1"/>
</dbReference>
<dbReference type="Gene3D" id="3.20.20.140">
    <property type="entry name" value="Metal-dependent hydrolases"/>
    <property type="match status" value="1"/>
</dbReference>
<dbReference type="OrthoDB" id="9810005at2"/>
<proteinExistence type="predicted"/>
<dbReference type="GO" id="GO:0016788">
    <property type="term" value="F:hydrolase activity, acting on ester bonds"/>
    <property type="evidence" value="ECO:0007669"/>
    <property type="project" value="InterPro"/>
</dbReference>
<sequence length="255" mass="29298">MLFDTHAHLNDEKFNEDREEVIARAQENGVSYICNIGYNRETIESSLELARQYDFIYTAIGWHPQDAITMTDDDLVWIEKLAAEEKKVVGIGEIGLDYYWDTSPKDVQHDVFRKQIRLAKKLKLPIIIHDREAHQDIMDILREEKAEEVGGIMHCFSGSPEMAEQCIKMNFYISLGGPVTFKNAKKPKEVAEAVPLDRLLIETDCPYLTPEPYRGKRNESGYVRYVAEKIAELKNISVVEMAQITTANAKNLFRI</sequence>
<dbReference type="Proteomes" id="UP000217696">
    <property type="component" value="Chromosome"/>
</dbReference>
<dbReference type="GO" id="GO:0005829">
    <property type="term" value="C:cytosol"/>
    <property type="evidence" value="ECO:0007669"/>
    <property type="project" value="TreeGrafter"/>
</dbReference>